<dbReference type="EMBL" id="QNSB01000008">
    <property type="protein sequence ID" value="RBP70681.1"/>
    <property type="molecule type" value="Genomic_DNA"/>
</dbReference>
<dbReference type="InterPro" id="IPR004260">
    <property type="entry name" value="Pyr-dimer_DNA_glycosylase"/>
</dbReference>
<evidence type="ECO:0000256" key="1">
    <source>
        <dbReference type="SAM" id="MobiDB-lite"/>
    </source>
</evidence>
<dbReference type="AlphaFoldDB" id="A0A366IJ51"/>
<proteinExistence type="predicted"/>
<reference evidence="2 3" key="1">
    <citation type="submission" date="2018-06" db="EMBL/GenBank/DDBJ databases">
        <title>Freshwater and sediment microbial communities from various areas in North America, analyzing microbe dynamics in response to fracking.</title>
        <authorList>
            <person name="Lamendella R."/>
        </authorList>
    </citation>
    <scope>NUCLEOTIDE SEQUENCE [LARGE SCALE GENOMIC DNA]</scope>
    <source>
        <strain evidence="2 3">3b_TX</strain>
    </source>
</reference>
<evidence type="ECO:0008006" key="4">
    <source>
        <dbReference type="Google" id="ProtNLM"/>
    </source>
</evidence>
<gene>
    <name evidence="2" type="ORF">DFO65_108134</name>
</gene>
<evidence type="ECO:0000313" key="3">
    <source>
        <dbReference type="Proteomes" id="UP000253509"/>
    </source>
</evidence>
<evidence type="ECO:0000313" key="2">
    <source>
        <dbReference type="EMBL" id="RBP70681.1"/>
    </source>
</evidence>
<comment type="caution">
    <text evidence="2">The sequence shown here is derived from an EMBL/GenBank/DDBJ whole genome shotgun (WGS) entry which is preliminary data.</text>
</comment>
<sequence>MRLWSLHPGLLDRQGLTAVWREALLAQAVLAERTKGYRRHPQLERFRAQPDPLAAVGAYLRAVAEEASNRGYSFDRSRIDVPAGISSAEAGGRDGAGAEVRDGRGSSAEAEDDRGADVTVGSGRNAGAEARDGRGAGAMVPDGRGSDLEVPLIPVTDGQVAYEWRHLLAKLRRRSPERLADLDADSAPPTHPLFTVVPGPIASWERPD</sequence>
<feature type="region of interest" description="Disordered" evidence="1">
    <location>
        <begin position="85"/>
        <end position="139"/>
    </location>
</feature>
<dbReference type="Pfam" id="PF03013">
    <property type="entry name" value="Pyr_excise"/>
    <property type="match status" value="1"/>
</dbReference>
<accession>A0A366IJ51</accession>
<keyword evidence="3" id="KW-1185">Reference proteome</keyword>
<name>A0A366IJ51_9MICO</name>
<dbReference type="Proteomes" id="UP000253509">
    <property type="component" value="Unassembled WGS sequence"/>
</dbReference>
<organism evidence="2 3">
    <name type="scientific">Brevibacterium celere</name>
    <dbReference type="NCBI Taxonomy" id="225845"/>
    <lineage>
        <taxon>Bacteria</taxon>
        <taxon>Bacillati</taxon>
        <taxon>Actinomycetota</taxon>
        <taxon>Actinomycetes</taxon>
        <taxon>Micrococcales</taxon>
        <taxon>Brevibacteriaceae</taxon>
        <taxon>Brevibacterium</taxon>
    </lineage>
</organism>
<protein>
    <recommendedName>
        <fullName evidence="4">Pyrimidine dimer DNA glycosylase /DNA-(Apurinic or apyrimidinic site) lyase</fullName>
    </recommendedName>
</protein>
<dbReference type="RefSeq" id="WP_113904798.1">
    <property type="nucleotide sequence ID" value="NZ_QNSB01000008.1"/>
</dbReference>